<reference evidence="2 3" key="1">
    <citation type="journal article" date="2019" name="Commun. Biol.">
        <title>The bagworm genome reveals a unique fibroin gene that provides high tensile strength.</title>
        <authorList>
            <person name="Kono N."/>
            <person name="Nakamura H."/>
            <person name="Ohtoshi R."/>
            <person name="Tomita M."/>
            <person name="Numata K."/>
            <person name="Arakawa K."/>
        </authorList>
    </citation>
    <scope>NUCLEOTIDE SEQUENCE [LARGE SCALE GENOMIC DNA]</scope>
</reference>
<dbReference type="AlphaFoldDB" id="A0A4C2A3W4"/>
<comment type="caution">
    <text evidence="2">The sequence shown here is derived from an EMBL/GenBank/DDBJ whole genome shotgun (WGS) entry which is preliminary data.</text>
</comment>
<organism evidence="2 3">
    <name type="scientific">Eumeta variegata</name>
    <name type="common">Bagworm moth</name>
    <name type="synonym">Eumeta japonica</name>
    <dbReference type="NCBI Taxonomy" id="151549"/>
    <lineage>
        <taxon>Eukaryota</taxon>
        <taxon>Metazoa</taxon>
        <taxon>Ecdysozoa</taxon>
        <taxon>Arthropoda</taxon>
        <taxon>Hexapoda</taxon>
        <taxon>Insecta</taxon>
        <taxon>Pterygota</taxon>
        <taxon>Neoptera</taxon>
        <taxon>Endopterygota</taxon>
        <taxon>Lepidoptera</taxon>
        <taxon>Glossata</taxon>
        <taxon>Ditrysia</taxon>
        <taxon>Tineoidea</taxon>
        <taxon>Psychidae</taxon>
        <taxon>Oiketicinae</taxon>
        <taxon>Eumeta</taxon>
    </lineage>
</organism>
<dbReference type="Proteomes" id="UP000299102">
    <property type="component" value="Unassembled WGS sequence"/>
</dbReference>
<evidence type="ECO:0000313" key="2">
    <source>
        <dbReference type="EMBL" id="GBP95386.1"/>
    </source>
</evidence>
<accession>A0A4C2A3W4</accession>
<evidence type="ECO:0000256" key="1">
    <source>
        <dbReference type="SAM" id="MobiDB-lite"/>
    </source>
</evidence>
<dbReference type="EMBL" id="BGZK01002621">
    <property type="protein sequence ID" value="GBP95386.1"/>
    <property type="molecule type" value="Genomic_DNA"/>
</dbReference>
<proteinExistence type="predicted"/>
<evidence type="ECO:0000313" key="3">
    <source>
        <dbReference type="Proteomes" id="UP000299102"/>
    </source>
</evidence>
<sequence length="191" mass="21656">MPSKLEVSASSAKPLNPDSDLEPNLSTLAQLDSNVANERCHCWNRRLHMFSGIDACGLTRLKLKTYRLIRPRVSLLFPEYSTTSDDINTKLKTFAQSLEKARTDYSKIRMMHFLLGQISYSYPRGQQHTANPSEIESMHGQRNQTGLEQIRSEVRSEVHYNQCGSDHGNRDVIAITKYIKENGAGVKISKE</sequence>
<name>A0A4C2A3W4_EUMVA</name>
<keyword evidence="3" id="KW-1185">Reference proteome</keyword>
<gene>
    <name evidence="2" type="ORF">EVAR_67079_1</name>
</gene>
<protein>
    <submittedName>
        <fullName evidence="2">Uncharacterized protein</fullName>
    </submittedName>
</protein>
<feature type="region of interest" description="Disordered" evidence="1">
    <location>
        <begin position="1"/>
        <end position="20"/>
    </location>
</feature>